<dbReference type="HOGENOM" id="CLU_040460_2_1_9"/>
<evidence type="ECO:0000256" key="2">
    <source>
        <dbReference type="PIRSR" id="PIRSR640198-2"/>
    </source>
</evidence>
<evidence type="ECO:0000313" key="6">
    <source>
        <dbReference type="Proteomes" id="UP000013085"/>
    </source>
</evidence>
<proteinExistence type="predicted"/>
<dbReference type="GO" id="GO:0005524">
    <property type="term" value="F:ATP binding"/>
    <property type="evidence" value="ECO:0007669"/>
    <property type="project" value="UniProtKB-KW"/>
</dbReference>
<evidence type="ECO:0000259" key="4">
    <source>
        <dbReference type="PROSITE" id="PS51459"/>
    </source>
</evidence>
<dbReference type="InterPro" id="IPR040198">
    <property type="entry name" value="Fido_containing"/>
</dbReference>
<dbReference type="Pfam" id="PF02661">
    <property type="entry name" value="Fic"/>
    <property type="match status" value="1"/>
</dbReference>
<comment type="caution">
    <text evidence="5">The sequence shown here is derived from an EMBL/GenBank/DDBJ whole genome shotgun (WGS) entry which is preliminary data.</text>
</comment>
<dbReference type="InterPro" id="IPR036597">
    <property type="entry name" value="Fido-like_dom_sf"/>
</dbReference>
<feature type="binding site" evidence="2">
    <location>
        <begin position="192"/>
        <end position="199"/>
    </location>
    <ligand>
        <name>ATP</name>
        <dbReference type="ChEBI" id="CHEBI:30616"/>
    </ligand>
</feature>
<dbReference type="PROSITE" id="PS51459">
    <property type="entry name" value="FIDO"/>
    <property type="match status" value="1"/>
</dbReference>
<dbReference type="AlphaFoldDB" id="A0A0E2H5P6"/>
<dbReference type="SUPFAM" id="SSF140931">
    <property type="entry name" value="Fic-like"/>
    <property type="match status" value="1"/>
</dbReference>
<dbReference type="Proteomes" id="UP000013085">
    <property type="component" value="Unassembled WGS sequence"/>
</dbReference>
<feature type="site" description="Important for autoinhibition of adenylyltransferase activity" evidence="3">
    <location>
        <position position="58"/>
    </location>
</feature>
<keyword evidence="2" id="KW-0547">Nucleotide-binding</keyword>
<gene>
    <name evidence="5" type="ORF">HMPREF1090_04214</name>
</gene>
<dbReference type="PATRIC" id="fig|999408.3.peg.4517"/>
<dbReference type="Gene3D" id="1.10.3290.10">
    <property type="entry name" value="Fido-like domain"/>
    <property type="match status" value="1"/>
</dbReference>
<sequence>MNINSILNKSFNELTPDDCVAINNYLLDRMLIELQKKDRSGIYGITQREFAYNSNRIEGSRLSKEQTASLFNTGTIMSDGEIYRAKDIEETNGHFLMFNLALKTINEALSETLIKQFHGALKQGVFEDRANGYPIGEYKNRQNVVWDIDTVKPNQVHEKMSELLETYHNSEKCLTDITQLHVEYEKIHPFQDGNGRTGRMIIFRECLKNGIIPFVICDENKDQYTHLLNAAQKTGEFSALAGYFEEEACRYYEILQEFLRVYENKE</sequence>
<evidence type="ECO:0000313" key="5">
    <source>
        <dbReference type="EMBL" id="ENZ10235.1"/>
    </source>
</evidence>
<evidence type="ECO:0000256" key="1">
    <source>
        <dbReference type="PIRSR" id="PIRSR640198-1"/>
    </source>
</evidence>
<evidence type="ECO:0000256" key="3">
    <source>
        <dbReference type="PIRSR" id="PIRSR640198-3"/>
    </source>
</evidence>
<feature type="active site" evidence="1">
    <location>
        <position position="188"/>
    </location>
</feature>
<keyword evidence="2" id="KW-0067">ATP-binding</keyword>
<dbReference type="PANTHER" id="PTHR13504:SF38">
    <property type="entry name" value="FIDO DOMAIN-CONTAINING PROTEIN"/>
    <property type="match status" value="1"/>
</dbReference>
<accession>A0A0E2H5P6</accession>
<dbReference type="EMBL" id="AGYR01000047">
    <property type="protein sequence ID" value="ENZ10235.1"/>
    <property type="molecule type" value="Genomic_DNA"/>
</dbReference>
<feature type="domain" description="Fido" evidence="4">
    <location>
        <begin position="109"/>
        <end position="246"/>
    </location>
</feature>
<dbReference type="PANTHER" id="PTHR13504">
    <property type="entry name" value="FIDO DOMAIN-CONTAINING PROTEIN DDB_G0283145"/>
    <property type="match status" value="1"/>
</dbReference>
<name>A0A0E2H5P6_9FIRM</name>
<dbReference type="InterPro" id="IPR003812">
    <property type="entry name" value="Fido"/>
</dbReference>
<protein>
    <recommendedName>
        <fullName evidence="4">Fido domain-containing protein</fullName>
    </recommendedName>
</protein>
<reference evidence="5 6" key="1">
    <citation type="submission" date="2013-01" db="EMBL/GenBank/DDBJ databases">
        <title>The Genome Sequence of Clostridium clostridioforme 90A8.</title>
        <authorList>
            <consortium name="The Broad Institute Genome Sequencing Platform"/>
            <person name="Earl A."/>
            <person name="Ward D."/>
            <person name="Feldgarden M."/>
            <person name="Gevers D."/>
            <person name="Courvalin P."/>
            <person name="Lambert T."/>
            <person name="Walker B."/>
            <person name="Young S.K."/>
            <person name="Zeng Q."/>
            <person name="Gargeya S."/>
            <person name="Fitzgerald M."/>
            <person name="Haas B."/>
            <person name="Abouelleil A."/>
            <person name="Alvarado L."/>
            <person name="Arachchi H.M."/>
            <person name="Berlin A.M."/>
            <person name="Chapman S.B."/>
            <person name="Dewar J."/>
            <person name="Goldberg J."/>
            <person name="Griggs A."/>
            <person name="Gujja S."/>
            <person name="Hansen M."/>
            <person name="Howarth C."/>
            <person name="Imamovic A."/>
            <person name="Larimer J."/>
            <person name="McCowan C."/>
            <person name="Murphy C."/>
            <person name="Neiman D."/>
            <person name="Pearson M."/>
            <person name="Priest M."/>
            <person name="Roberts A."/>
            <person name="Saif S."/>
            <person name="Shea T."/>
            <person name="Sisk P."/>
            <person name="Sykes S."/>
            <person name="Wortman J."/>
            <person name="Nusbaum C."/>
            <person name="Birren B."/>
        </authorList>
    </citation>
    <scope>NUCLEOTIDE SEQUENCE [LARGE SCALE GENOMIC DNA]</scope>
    <source>
        <strain evidence="5 6">90A8</strain>
    </source>
</reference>
<organism evidence="5 6">
    <name type="scientific">[Clostridium] clostridioforme 90A8</name>
    <dbReference type="NCBI Taxonomy" id="999408"/>
    <lineage>
        <taxon>Bacteria</taxon>
        <taxon>Bacillati</taxon>
        <taxon>Bacillota</taxon>
        <taxon>Clostridia</taxon>
        <taxon>Lachnospirales</taxon>
        <taxon>Lachnospiraceae</taxon>
        <taxon>Enterocloster</taxon>
    </lineage>
</organism>